<evidence type="ECO:0000256" key="4">
    <source>
        <dbReference type="ARBA" id="ARBA00022475"/>
    </source>
</evidence>
<dbReference type="NCBIfam" id="TIGR00905">
    <property type="entry name" value="2A0302"/>
    <property type="match status" value="1"/>
</dbReference>
<evidence type="ECO:0000256" key="7">
    <source>
        <dbReference type="ARBA" id="ARBA00022989"/>
    </source>
</evidence>
<accession>A0ABW9G2S5</accession>
<dbReference type="Pfam" id="PF13520">
    <property type="entry name" value="AA_permease_2"/>
    <property type="match status" value="1"/>
</dbReference>
<dbReference type="Gene3D" id="1.20.1740.10">
    <property type="entry name" value="Amino acid/polyamine transporter I"/>
    <property type="match status" value="1"/>
</dbReference>
<feature type="transmembrane region" description="Helical" evidence="9">
    <location>
        <begin position="203"/>
        <end position="223"/>
    </location>
</feature>
<feature type="transmembrane region" description="Helical" evidence="9">
    <location>
        <begin position="42"/>
        <end position="62"/>
    </location>
</feature>
<comment type="subcellular location">
    <subcellularLocation>
        <location evidence="1">Cell membrane</location>
        <topology evidence="1">Multi-pass membrane protein</topology>
    </subcellularLocation>
</comment>
<dbReference type="Proteomes" id="UP001629953">
    <property type="component" value="Unassembled WGS sequence"/>
</dbReference>
<evidence type="ECO:0000256" key="3">
    <source>
        <dbReference type="ARBA" id="ARBA00022448"/>
    </source>
</evidence>
<keyword evidence="11" id="KW-1185">Reference proteome</keyword>
<keyword evidence="4" id="KW-1003">Cell membrane</keyword>
<feature type="transmembrane region" description="Helical" evidence="9">
    <location>
        <begin position="358"/>
        <end position="379"/>
    </location>
</feature>
<proteinExistence type="inferred from homology"/>
<organism evidence="10 11">
    <name type="scientific">Celerinatantimonas yamalensis</name>
    <dbReference type="NCBI Taxonomy" id="559956"/>
    <lineage>
        <taxon>Bacteria</taxon>
        <taxon>Pseudomonadati</taxon>
        <taxon>Pseudomonadota</taxon>
        <taxon>Gammaproteobacteria</taxon>
        <taxon>Celerinatantimonadaceae</taxon>
        <taxon>Celerinatantimonas</taxon>
    </lineage>
</organism>
<dbReference type="PIRSF" id="PIRSF006060">
    <property type="entry name" value="AA_transporter"/>
    <property type="match status" value="1"/>
</dbReference>
<reference evidence="10 11" key="1">
    <citation type="journal article" date="2013" name="Int. J. Syst. Evol. Microbiol.">
        <title>Celerinatantimonas yamalensis sp. nov., a cold-adapted diazotrophic bacterium from a cold permafrost brine.</title>
        <authorList>
            <person name="Shcherbakova V."/>
            <person name="Chuvilskaya N."/>
            <person name="Rivkina E."/>
            <person name="Demidov N."/>
            <person name="Uchaeva V."/>
            <person name="Suetin S."/>
            <person name="Suzina N."/>
            <person name="Gilichinsky D."/>
        </authorList>
    </citation>
    <scope>NUCLEOTIDE SEQUENCE [LARGE SCALE GENOMIC DNA]</scope>
    <source>
        <strain evidence="10 11">C7</strain>
    </source>
</reference>
<feature type="transmembrane region" description="Helical" evidence="9">
    <location>
        <begin position="443"/>
        <end position="464"/>
    </location>
</feature>
<evidence type="ECO:0000313" key="10">
    <source>
        <dbReference type="EMBL" id="MFM2483838.1"/>
    </source>
</evidence>
<feature type="transmembrane region" description="Helical" evidence="9">
    <location>
        <begin position="121"/>
        <end position="142"/>
    </location>
</feature>
<name>A0ABW9G2S5_9GAMM</name>
<comment type="similarity">
    <text evidence="2">Belongs to the amino acid-polyamine-organocation (APC) superfamily. Basic amino acid/polyamine antiporter (APA) (TC 2.A.3.2) family.</text>
</comment>
<keyword evidence="6" id="KW-0029">Amino-acid transport</keyword>
<sequence length="465" mass="50322">MDQKKIGLLSLTALVFSSMVGSGIFSLPQNMAEVSGLKAELIAWLITGVGILSLAGCFLLLSRLRPDLDEGIYSYAREGFGDLMGFFSAWGYWLCSTIGVVAYLVVAFSALGGLLDSPHRLIFGAGNTWPSFVGESLLLWMIHTLVSRGVRQAALFNLLGSLAKTIPLLIFIVIVAYCFKPTLFSHDINGVSLDVPIANQVKHSMLITLWVFTGIEGAVVLSARAQNKRDIGRATFIGVLFAAFLYISISLLSRGIMPREQIAALTNPSMAGILADLIGGPGKLLVSLGVLVSVLASYISWILYATEVPQSIARHHAFPKIFAKLNANGVSTASLWLTSITVQICLVMLLFSGKGYNTLVRVSTSMILVPYLLVGLYLLKVSLQTKPHLPMVVVALGASSYGVWLLYAAGLDGVLLSILLYVPGMLIFLYSRRQNEQRVHFNLLEKGLIGVLLLAMVPAINILLF</sequence>
<feature type="transmembrane region" description="Helical" evidence="9">
    <location>
        <begin position="235"/>
        <end position="257"/>
    </location>
</feature>
<evidence type="ECO:0000256" key="5">
    <source>
        <dbReference type="ARBA" id="ARBA00022692"/>
    </source>
</evidence>
<dbReference type="InterPro" id="IPR002293">
    <property type="entry name" value="AA/rel_permease1"/>
</dbReference>
<evidence type="ECO:0000256" key="8">
    <source>
        <dbReference type="ARBA" id="ARBA00023136"/>
    </source>
</evidence>
<evidence type="ECO:0000256" key="1">
    <source>
        <dbReference type="ARBA" id="ARBA00004651"/>
    </source>
</evidence>
<dbReference type="PANTHER" id="PTHR42770:SF4">
    <property type="entry name" value="ARGININE_ORNITHINE ANTIPORTER-RELATED"/>
    <property type="match status" value="1"/>
</dbReference>
<feature type="transmembrane region" description="Helical" evidence="9">
    <location>
        <begin position="325"/>
        <end position="352"/>
    </location>
</feature>
<keyword evidence="3" id="KW-0813">Transport</keyword>
<evidence type="ECO:0000256" key="9">
    <source>
        <dbReference type="SAM" id="Phobius"/>
    </source>
</evidence>
<evidence type="ECO:0000256" key="6">
    <source>
        <dbReference type="ARBA" id="ARBA00022970"/>
    </source>
</evidence>
<feature type="transmembrane region" description="Helical" evidence="9">
    <location>
        <begin position="391"/>
        <end position="407"/>
    </location>
</feature>
<feature type="transmembrane region" description="Helical" evidence="9">
    <location>
        <begin position="284"/>
        <end position="304"/>
    </location>
</feature>
<keyword evidence="8 9" id="KW-0472">Membrane</keyword>
<dbReference type="RefSeq" id="WP_408621992.1">
    <property type="nucleotide sequence ID" value="NZ_JBEQCT010000001.1"/>
</dbReference>
<gene>
    <name evidence="10" type="ORF">ABUE30_01950</name>
</gene>
<comment type="caution">
    <text evidence="10">The sequence shown here is derived from an EMBL/GenBank/DDBJ whole genome shotgun (WGS) entry which is preliminary data.</text>
</comment>
<dbReference type="EMBL" id="JBEQCT010000001">
    <property type="protein sequence ID" value="MFM2483838.1"/>
    <property type="molecule type" value="Genomic_DNA"/>
</dbReference>
<keyword evidence="5 9" id="KW-0812">Transmembrane</keyword>
<evidence type="ECO:0000313" key="11">
    <source>
        <dbReference type="Proteomes" id="UP001629953"/>
    </source>
</evidence>
<dbReference type="PANTHER" id="PTHR42770">
    <property type="entry name" value="AMINO ACID TRANSPORTER-RELATED"/>
    <property type="match status" value="1"/>
</dbReference>
<dbReference type="InterPro" id="IPR004754">
    <property type="entry name" value="Amino_acid_antiprt"/>
</dbReference>
<feature type="transmembrane region" description="Helical" evidence="9">
    <location>
        <begin position="154"/>
        <end position="177"/>
    </location>
</feature>
<feature type="transmembrane region" description="Helical" evidence="9">
    <location>
        <begin position="413"/>
        <end position="431"/>
    </location>
</feature>
<protein>
    <submittedName>
        <fullName evidence="10">Basic amino acid/polyamine antiporter</fullName>
    </submittedName>
</protein>
<dbReference type="InterPro" id="IPR050367">
    <property type="entry name" value="APC_superfamily"/>
</dbReference>
<keyword evidence="7 9" id="KW-1133">Transmembrane helix</keyword>
<evidence type="ECO:0000256" key="2">
    <source>
        <dbReference type="ARBA" id="ARBA00008220"/>
    </source>
</evidence>
<feature type="transmembrane region" description="Helical" evidence="9">
    <location>
        <begin position="83"/>
        <end position="115"/>
    </location>
</feature>